<dbReference type="AlphaFoldDB" id="A0A8H7PDH8"/>
<sequence>MSASENFNLFKPIKLGNNVLKHRVAMAPLTRFRANDNHIPSEMAKTYYEQRASCGGLIITEGTIVSEDSSHWPNVPGIYTREQIEAWKGITDAVHAKGSVIYTQIWMAGRADVVPRFSASAIPITPEDGKEPLIPRALETSEIPGIVELFRQAAVNAIEAGFDGVEIHGANGYLLDQFLQSNSNKRTDQYGGSVENRARLLLEITEAVSNAIGQEHVGVRFSPYSGFQDMHDENPVETFSIITQILQDRFDKLAYLHFLEPRISGAKDKSEVGEEVGSETLEPYRKIWKGVFLRAGGHTVQSATAAAQQNENDIIVFGRHFIANPDLPCRLKNGYTLNKYERETFYSVGSPVGYIDYPFYQESQIKVLQ</sequence>
<accession>A0A8H7PDH8</accession>
<dbReference type="GO" id="GO:0016491">
    <property type="term" value="F:oxidoreductase activity"/>
    <property type="evidence" value="ECO:0007669"/>
    <property type="project" value="InterPro"/>
</dbReference>
<dbReference type="Gene3D" id="3.20.20.70">
    <property type="entry name" value="Aldolase class I"/>
    <property type="match status" value="1"/>
</dbReference>
<name>A0A8H7PDH8_MORIS</name>
<proteinExistence type="predicted"/>
<dbReference type="PANTHER" id="PTHR22893:SF91">
    <property type="entry name" value="NADPH DEHYDROGENASE 2-RELATED"/>
    <property type="match status" value="1"/>
</dbReference>
<dbReference type="Pfam" id="PF00724">
    <property type="entry name" value="Oxidored_FMN"/>
    <property type="match status" value="1"/>
</dbReference>
<dbReference type="InterPro" id="IPR013785">
    <property type="entry name" value="Aldolase_TIM"/>
</dbReference>
<reference evidence="2" key="1">
    <citation type="submission" date="2020-12" db="EMBL/GenBank/DDBJ databases">
        <title>Metabolic potential, ecology and presence of endohyphal bacteria is reflected in genomic diversity of Mucoromycotina.</title>
        <authorList>
            <person name="Muszewska A."/>
            <person name="Okrasinska A."/>
            <person name="Steczkiewicz K."/>
            <person name="Drgas O."/>
            <person name="Orlowska M."/>
            <person name="Perlinska-Lenart U."/>
            <person name="Aleksandrzak-Piekarczyk T."/>
            <person name="Szatraj K."/>
            <person name="Zielenkiewicz U."/>
            <person name="Pilsyk S."/>
            <person name="Malc E."/>
            <person name="Mieczkowski P."/>
            <person name="Kruszewska J.S."/>
            <person name="Biernat P."/>
            <person name="Pawlowska J."/>
        </authorList>
    </citation>
    <scope>NUCLEOTIDE SEQUENCE</scope>
    <source>
        <strain evidence="2">WA0000067209</strain>
    </source>
</reference>
<evidence type="ECO:0000313" key="2">
    <source>
        <dbReference type="EMBL" id="KAG2171913.1"/>
    </source>
</evidence>
<evidence type="ECO:0000313" key="3">
    <source>
        <dbReference type="Proteomes" id="UP000654370"/>
    </source>
</evidence>
<dbReference type="InterPro" id="IPR001155">
    <property type="entry name" value="OxRdtase_FMN_N"/>
</dbReference>
<dbReference type="GO" id="GO:0010181">
    <property type="term" value="F:FMN binding"/>
    <property type="evidence" value="ECO:0007669"/>
    <property type="project" value="InterPro"/>
</dbReference>
<comment type="caution">
    <text evidence="2">The sequence shown here is derived from an EMBL/GenBank/DDBJ whole genome shotgun (WGS) entry which is preliminary data.</text>
</comment>
<dbReference type="EMBL" id="JAEPQZ010000018">
    <property type="protein sequence ID" value="KAG2171913.1"/>
    <property type="molecule type" value="Genomic_DNA"/>
</dbReference>
<dbReference type="CDD" id="cd02933">
    <property type="entry name" value="OYE_like_FMN"/>
    <property type="match status" value="1"/>
</dbReference>
<protein>
    <recommendedName>
        <fullName evidence="1">NADH:flavin oxidoreductase/NADH oxidase N-terminal domain-containing protein</fullName>
    </recommendedName>
</protein>
<dbReference type="FunFam" id="3.20.20.70:FF:000138">
    <property type="entry name" value="NADPH dehydrogenase 1"/>
    <property type="match status" value="1"/>
</dbReference>
<dbReference type="PANTHER" id="PTHR22893">
    <property type="entry name" value="NADH OXIDOREDUCTASE-RELATED"/>
    <property type="match status" value="1"/>
</dbReference>
<dbReference type="OrthoDB" id="276546at2759"/>
<dbReference type="InterPro" id="IPR045247">
    <property type="entry name" value="Oye-like"/>
</dbReference>
<dbReference type="SUPFAM" id="SSF51395">
    <property type="entry name" value="FMN-linked oxidoreductases"/>
    <property type="match status" value="1"/>
</dbReference>
<feature type="domain" description="NADH:flavin oxidoreductase/NADH oxidase N-terminal" evidence="1">
    <location>
        <begin position="8"/>
        <end position="337"/>
    </location>
</feature>
<keyword evidence="3" id="KW-1185">Reference proteome</keyword>
<evidence type="ECO:0000259" key="1">
    <source>
        <dbReference type="Pfam" id="PF00724"/>
    </source>
</evidence>
<dbReference type="Proteomes" id="UP000654370">
    <property type="component" value="Unassembled WGS sequence"/>
</dbReference>
<gene>
    <name evidence="2" type="ORF">INT43_001389</name>
</gene>
<organism evidence="2 3">
    <name type="scientific">Mortierella isabellina</name>
    <name type="common">Filamentous fungus</name>
    <name type="synonym">Umbelopsis isabellina</name>
    <dbReference type="NCBI Taxonomy" id="91625"/>
    <lineage>
        <taxon>Eukaryota</taxon>
        <taxon>Fungi</taxon>
        <taxon>Fungi incertae sedis</taxon>
        <taxon>Mucoromycota</taxon>
        <taxon>Mucoromycotina</taxon>
        <taxon>Umbelopsidomycetes</taxon>
        <taxon>Umbelopsidales</taxon>
        <taxon>Umbelopsidaceae</taxon>
        <taxon>Umbelopsis</taxon>
    </lineage>
</organism>